<sequence>MLSIDETEKLWQPLATKLVIPRDEASYQYLVEWLDRLIDEVGENEQHPLVSLMEIIGVLIEQYENEYIPELQD</sequence>
<organism evidence="1">
    <name type="scientific">Planktothricoides sp. SpSt-374</name>
    <dbReference type="NCBI Taxonomy" id="2282167"/>
    <lineage>
        <taxon>Bacteria</taxon>
        <taxon>Bacillati</taxon>
        <taxon>Cyanobacteriota</taxon>
        <taxon>Cyanophyceae</taxon>
        <taxon>Oscillatoriophycideae</taxon>
        <taxon>Oscillatoriales</taxon>
        <taxon>Oscillatoriaceae</taxon>
        <taxon>Planktothricoides</taxon>
    </lineage>
</organism>
<protein>
    <submittedName>
        <fullName evidence="1">Uncharacterized protein</fullName>
    </submittedName>
</protein>
<comment type="caution">
    <text evidence="1">The sequence shown here is derived from an EMBL/GenBank/DDBJ whole genome shotgun (WGS) entry which is preliminary data.</text>
</comment>
<accession>A0A7C3ZX11</accession>
<gene>
    <name evidence="1" type="ORF">ENR15_21740</name>
</gene>
<dbReference type="EMBL" id="DSPX01000221">
    <property type="protein sequence ID" value="HGG03186.1"/>
    <property type="molecule type" value="Genomic_DNA"/>
</dbReference>
<reference evidence="1" key="1">
    <citation type="journal article" date="2020" name="mSystems">
        <title>Genome- and Community-Level Interaction Insights into Carbon Utilization and Element Cycling Functions of Hydrothermarchaeota in Hydrothermal Sediment.</title>
        <authorList>
            <person name="Zhou Z."/>
            <person name="Liu Y."/>
            <person name="Xu W."/>
            <person name="Pan J."/>
            <person name="Luo Z.H."/>
            <person name="Li M."/>
        </authorList>
    </citation>
    <scope>NUCLEOTIDE SEQUENCE [LARGE SCALE GENOMIC DNA]</scope>
    <source>
        <strain evidence="1">SpSt-374</strain>
    </source>
</reference>
<dbReference type="AlphaFoldDB" id="A0A7C3ZX11"/>
<evidence type="ECO:0000313" key="1">
    <source>
        <dbReference type="EMBL" id="HGG03186.1"/>
    </source>
</evidence>
<proteinExistence type="predicted"/>
<name>A0A7C3ZX11_9CYAN</name>